<proteinExistence type="predicted"/>
<organism evidence="1 2">
    <name type="scientific">Mycetocola tolaasinivorans</name>
    <dbReference type="NCBI Taxonomy" id="76635"/>
    <lineage>
        <taxon>Bacteria</taxon>
        <taxon>Bacillati</taxon>
        <taxon>Actinomycetota</taxon>
        <taxon>Actinomycetes</taxon>
        <taxon>Micrococcales</taxon>
        <taxon>Microbacteriaceae</taxon>
        <taxon>Mycetocola</taxon>
    </lineage>
</organism>
<evidence type="ECO:0000313" key="2">
    <source>
        <dbReference type="Proteomes" id="UP000272503"/>
    </source>
</evidence>
<reference evidence="1 2" key="1">
    <citation type="submission" date="2018-10" db="EMBL/GenBank/DDBJ databases">
        <authorList>
            <person name="Li J."/>
        </authorList>
    </citation>
    <scope>NUCLEOTIDE SEQUENCE [LARGE SCALE GENOMIC DNA]</scope>
    <source>
        <strain evidence="1 2">IF 016277</strain>
    </source>
</reference>
<sequence>MHECSRAGCRAEATTTITWRNPKIHDESRKKVWIACDAHNTFLIEFLTSRGFPVEVTPFIPEETA</sequence>
<keyword evidence="2" id="KW-1185">Reference proteome</keyword>
<dbReference type="EMBL" id="RCUX01000011">
    <property type="protein sequence ID" value="RLP74375.1"/>
    <property type="molecule type" value="Genomic_DNA"/>
</dbReference>
<dbReference type="Proteomes" id="UP000272503">
    <property type="component" value="Unassembled WGS sequence"/>
</dbReference>
<dbReference type="AlphaFoldDB" id="A0A3L7A2Y4"/>
<gene>
    <name evidence="1" type="ORF">D9V32_13175</name>
</gene>
<name>A0A3L7A2Y4_9MICO</name>
<dbReference type="OrthoDB" id="5193525at2"/>
<evidence type="ECO:0008006" key="3">
    <source>
        <dbReference type="Google" id="ProtNLM"/>
    </source>
</evidence>
<evidence type="ECO:0000313" key="1">
    <source>
        <dbReference type="EMBL" id="RLP74375.1"/>
    </source>
</evidence>
<comment type="caution">
    <text evidence="1">The sequence shown here is derived from an EMBL/GenBank/DDBJ whole genome shotgun (WGS) entry which is preliminary data.</text>
</comment>
<protein>
    <recommendedName>
        <fullName evidence="3">Acetone carboxylase</fullName>
    </recommendedName>
</protein>
<accession>A0A3L7A2Y4</accession>